<dbReference type="Pfam" id="PF02784">
    <property type="entry name" value="Orn_Arg_deC_N"/>
    <property type="match status" value="1"/>
</dbReference>
<evidence type="ECO:0000256" key="1">
    <source>
        <dbReference type="ARBA" id="ARBA00001933"/>
    </source>
</evidence>
<evidence type="ECO:0000313" key="4">
    <source>
        <dbReference type="EMBL" id="GAJ13465.1"/>
    </source>
</evidence>
<keyword evidence="2" id="KW-0663">Pyridoxal phosphate</keyword>
<dbReference type="Gene3D" id="2.40.37.10">
    <property type="entry name" value="Lyase, Ornithine Decarboxylase, Chain A, domain 1"/>
    <property type="match status" value="1"/>
</dbReference>
<dbReference type="GO" id="GO:0008836">
    <property type="term" value="F:diaminopimelate decarboxylase activity"/>
    <property type="evidence" value="ECO:0007669"/>
    <property type="project" value="TreeGrafter"/>
</dbReference>
<name>X1VTU1_9ZZZZ</name>
<accession>X1VTU1</accession>
<reference evidence="4" key="1">
    <citation type="journal article" date="2014" name="Front. Microbiol.">
        <title>High frequency of phylogenetically diverse reductive dehalogenase-homologous genes in deep subseafloor sedimentary metagenomes.</title>
        <authorList>
            <person name="Kawai M."/>
            <person name="Futagami T."/>
            <person name="Toyoda A."/>
            <person name="Takaki Y."/>
            <person name="Nishi S."/>
            <person name="Hori S."/>
            <person name="Arai W."/>
            <person name="Tsubouchi T."/>
            <person name="Morono Y."/>
            <person name="Uchiyama I."/>
            <person name="Ito T."/>
            <person name="Fujiyama A."/>
            <person name="Inagaki F."/>
            <person name="Takami H."/>
        </authorList>
    </citation>
    <scope>NUCLEOTIDE SEQUENCE</scope>
    <source>
        <strain evidence="4">Expedition CK06-06</strain>
    </source>
</reference>
<dbReference type="InterPro" id="IPR009006">
    <property type="entry name" value="Ala_racemase/Decarboxylase_C"/>
</dbReference>
<dbReference type="AlphaFoldDB" id="X1VTU1"/>
<dbReference type="SUPFAM" id="SSF51419">
    <property type="entry name" value="PLP-binding barrel"/>
    <property type="match status" value="1"/>
</dbReference>
<gene>
    <name evidence="4" type="ORF">S12H4_49602</name>
</gene>
<proteinExistence type="predicted"/>
<dbReference type="Gene3D" id="3.20.20.10">
    <property type="entry name" value="Alanine racemase"/>
    <property type="match status" value="1"/>
</dbReference>
<sequence length="118" mass="12937">MLRLFPQTTQVEKNHLVIGGCDAGELASEFGTPLYIFDEATLRGKCAEYRKGFAQRYPNSLVIYACKAFINPALAQLFKEEGLGLDVVSAGELAIAKSVDFPMAQVYFNGNNNANLQI</sequence>
<organism evidence="4">
    <name type="scientific">marine sediment metagenome</name>
    <dbReference type="NCBI Taxonomy" id="412755"/>
    <lineage>
        <taxon>unclassified sequences</taxon>
        <taxon>metagenomes</taxon>
        <taxon>ecological metagenomes</taxon>
    </lineage>
</organism>
<dbReference type="GO" id="GO:0009089">
    <property type="term" value="P:lysine biosynthetic process via diaminopimelate"/>
    <property type="evidence" value="ECO:0007669"/>
    <property type="project" value="TreeGrafter"/>
</dbReference>
<dbReference type="PANTHER" id="PTHR43727:SF2">
    <property type="entry name" value="GROUP IV DECARBOXYLASE"/>
    <property type="match status" value="1"/>
</dbReference>
<feature type="domain" description="Orn/DAP/Arg decarboxylase 2 N-terminal" evidence="3">
    <location>
        <begin position="51"/>
        <end position="115"/>
    </location>
</feature>
<evidence type="ECO:0000259" key="3">
    <source>
        <dbReference type="Pfam" id="PF02784"/>
    </source>
</evidence>
<evidence type="ECO:0000256" key="2">
    <source>
        <dbReference type="ARBA" id="ARBA00022898"/>
    </source>
</evidence>
<comment type="cofactor">
    <cofactor evidence="1">
        <name>pyridoxal 5'-phosphate</name>
        <dbReference type="ChEBI" id="CHEBI:597326"/>
    </cofactor>
</comment>
<comment type="caution">
    <text evidence="4">The sequence shown here is derived from an EMBL/GenBank/DDBJ whole genome shotgun (WGS) entry which is preliminary data.</text>
</comment>
<dbReference type="EMBL" id="BARW01031136">
    <property type="protein sequence ID" value="GAJ13465.1"/>
    <property type="molecule type" value="Genomic_DNA"/>
</dbReference>
<protein>
    <recommendedName>
        <fullName evidence="3">Orn/DAP/Arg decarboxylase 2 N-terminal domain-containing protein</fullName>
    </recommendedName>
</protein>
<dbReference type="PANTHER" id="PTHR43727">
    <property type="entry name" value="DIAMINOPIMELATE DECARBOXYLASE"/>
    <property type="match status" value="1"/>
</dbReference>
<dbReference type="InterPro" id="IPR029066">
    <property type="entry name" value="PLP-binding_barrel"/>
</dbReference>
<dbReference type="InterPro" id="IPR022644">
    <property type="entry name" value="De-COase2_N"/>
</dbReference>